<gene>
    <name evidence="2" type="ORF">MKW94_005908</name>
</gene>
<dbReference type="SUPFAM" id="SSF81383">
    <property type="entry name" value="F-box domain"/>
    <property type="match status" value="1"/>
</dbReference>
<dbReference type="PANTHER" id="PTHR31111">
    <property type="entry name" value="BNAA05G37150D PROTEIN-RELATED"/>
    <property type="match status" value="1"/>
</dbReference>
<evidence type="ECO:0000259" key="1">
    <source>
        <dbReference type="PROSITE" id="PS50181"/>
    </source>
</evidence>
<reference evidence="2" key="1">
    <citation type="submission" date="2022-03" db="EMBL/GenBank/DDBJ databases">
        <title>A functionally conserved STORR gene fusion in Papaver species that diverged 16.8 million years ago.</title>
        <authorList>
            <person name="Catania T."/>
        </authorList>
    </citation>
    <scope>NUCLEOTIDE SEQUENCE</scope>
    <source>
        <strain evidence="2">S-191538</strain>
    </source>
</reference>
<keyword evidence="3" id="KW-1185">Reference proteome</keyword>
<organism evidence="2 3">
    <name type="scientific">Papaver nudicaule</name>
    <name type="common">Iceland poppy</name>
    <dbReference type="NCBI Taxonomy" id="74823"/>
    <lineage>
        <taxon>Eukaryota</taxon>
        <taxon>Viridiplantae</taxon>
        <taxon>Streptophyta</taxon>
        <taxon>Embryophyta</taxon>
        <taxon>Tracheophyta</taxon>
        <taxon>Spermatophyta</taxon>
        <taxon>Magnoliopsida</taxon>
        <taxon>Ranunculales</taxon>
        <taxon>Papaveraceae</taxon>
        <taxon>Papaveroideae</taxon>
        <taxon>Papaver</taxon>
    </lineage>
</organism>
<evidence type="ECO:0000313" key="2">
    <source>
        <dbReference type="EMBL" id="MCL7044861.1"/>
    </source>
</evidence>
<dbReference type="Gene3D" id="1.20.1280.50">
    <property type="match status" value="1"/>
</dbReference>
<evidence type="ECO:0000313" key="3">
    <source>
        <dbReference type="Proteomes" id="UP001177140"/>
    </source>
</evidence>
<dbReference type="SMART" id="SM00256">
    <property type="entry name" value="FBOX"/>
    <property type="match status" value="1"/>
</dbReference>
<dbReference type="Proteomes" id="UP001177140">
    <property type="component" value="Unassembled WGS sequence"/>
</dbReference>
<accession>A0AA41VP27</accession>
<dbReference type="Pfam" id="PF00646">
    <property type="entry name" value="F-box"/>
    <property type="match status" value="1"/>
</dbReference>
<proteinExistence type="predicted"/>
<dbReference type="AlphaFoldDB" id="A0AA41VP27"/>
<dbReference type="InterPro" id="IPR036047">
    <property type="entry name" value="F-box-like_dom_sf"/>
</dbReference>
<dbReference type="NCBIfam" id="TIGR01640">
    <property type="entry name" value="F_box_assoc_1"/>
    <property type="match status" value="1"/>
</dbReference>
<dbReference type="PANTHER" id="PTHR31111:SF136">
    <property type="entry name" value="F-BOX ASSOCIATED DOMAIN-CONTAINING PROTEIN"/>
    <property type="match status" value="1"/>
</dbReference>
<name>A0AA41VP27_PAPNU</name>
<feature type="domain" description="F-box" evidence="1">
    <location>
        <begin position="23"/>
        <end position="69"/>
    </location>
</feature>
<protein>
    <recommendedName>
        <fullName evidence="1">F-box domain-containing protein</fullName>
    </recommendedName>
</protein>
<dbReference type="CDD" id="cd22157">
    <property type="entry name" value="F-box_AtFBW1-like"/>
    <property type="match status" value="1"/>
</dbReference>
<dbReference type="InterPro" id="IPR001810">
    <property type="entry name" value="F-box_dom"/>
</dbReference>
<dbReference type="PROSITE" id="PS50181">
    <property type="entry name" value="FBOX"/>
    <property type="match status" value="1"/>
</dbReference>
<comment type="caution">
    <text evidence="2">The sequence shown here is derived from an EMBL/GenBank/DDBJ whole genome shotgun (WGS) entry which is preliminary data.</text>
</comment>
<sequence>MERSTGVINTSCLGVCNSLDIIASSIPPVTDDVVVEILSRLPAKSLIRFKSVCKRWLSLIKQDQYLIDSHFNHSKSRPNLLYIDPLQEKGLLGHPSYATCFWASETLCQSIACAEIVQGSGCEDEEVEAIVSKVRITNDKWFRYDKVLAPVNGLVCFVDTKTHAVKVYNASTREETPWVKSTLLAEENYKLKKSEGSKVEIKARPVYHFGYDPQKKEYKVFCLWRLSATPQHHRWRSLECPDYARWEVLTVGRDTKWRKINMVPDENNKTIINEVLSPYGSGKQALYADGTLYWSNEARSNAPQDDPDVIVALDVGSEKYRVIPIPNFILDEPREKYSRHPIDMLMLGGRVALLFGMGPFFVKLWMLDDGINNKLENCQGNESNWSAETIHVPFYCHSGICGFGVAGSVEMIVFECSSYKNHEGDNAFFVSLYAYDFRKKSCKKIEVDGESSFILHSERSLITSFTENLYPICSHLEI</sequence>
<dbReference type="Pfam" id="PF08268">
    <property type="entry name" value="FBA_3"/>
    <property type="match status" value="1"/>
</dbReference>
<dbReference type="EMBL" id="JAJJMA010262936">
    <property type="protein sequence ID" value="MCL7044861.1"/>
    <property type="molecule type" value="Genomic_DNA"/>
</dbReference>
<dbReference type="InterPro" id="IPR017451">
    <property type="entry name" value="F-box-assoc_interact_dom"/>
</dbReference>
<dbReference type="InterPro" id="IPR013187">
    <property type="entry name" value="F-box-assoc_dom_typ3"/>
</dbReference>